<accession>A0A812Y6K4</accession>
<dbReference type="EMBL" id="CAJNJA010040647">
    <property type="protein sequence ID" value="CAE7767961.1"/>
    <property type="molecule type" value="Genomic_DNA"/>
</dbReference>
<proteinExistence type="predicted"/>
<dbReference type="AlphaFoldDB" id="A0A812Y6K4"/>
<sequence length="183" mass="19910">MAFDQRIQVLRPMRPYPRFLLMCRGLGSVDPGPEPAPTDPAIVAGSLDASLKKRCDILELFDALPKSPSPRQSEGCEPCPSDPSLIGKVLRLELGPQWLSATRHKHCTLPWTGRRCVLVAFCTRFCDHLRPSEVCTLRDLGFNLGSCISTGEAPPLGTPLANPKLQDMLVVELCCGSDGISKA</sequence>
<reference evidence="1" key="1">
    <citation type="submission" date="2021-02" db="EMBL/GenBank/DDBJ databases">
        <authorList>
            <person name="Dougan E. K."/>
            <person name="Rhodes N."/>
            <person name="Thang M."/>
            <person name="Chan C."/>
        </authorList>
    </citation>
    <scope>NUCLEOTIDE SEQUENCE</scope>
</reference>
<evidence type="ECO:0000313" key="1">
    <source>
        <dbReference type="EMBL" id="CAE7767961.1"/>
    </source>
</evidence>
<name>A0A812Y6K4_9DINO</name>
<dbReference type="Proteomes" id="UP000601435">
    <property type="component" value="Unassembled WGS sequence"/>
</dbReference>
<comment type="caution">
    <text evidence="1">The sequence shown here is derived from an EMBL/GenBank/DDBJ whole genome shotgun (WGS) entry which is preliminary data.</text>
</comment>
<protein>
    <submittedName>
        <fullName evidence="1">Uncharacterized protein</fullName>
    </submittedName>
</protein>
<dbReference type="OrthoDB" id="10342583at2759"/>
<gene>
    <name evidence="1" type="ORF">SNEC2469_LOCUS22414</name>
</gene>
<evidence type="ECO:0000313" key="2">
    <source>
        <dbReference type="Proteomes" id="UP000601435"/>
    </source>
</evidence>
<organism evidence="1 2">
    <name type="scientific">Symbiodinium necroappetens</name>
    <dbReference type="NCBI Taxonomy" id="1628268"/>
    <lineage>
        <taxon>Eukaryota</taxon>
        <taxon>Sar</taxon>
        <taxon>Alveolata</taxon>
        <taxon>Dinophyceae</taxon>
        <taxon>Suessiales</taxon>
        <taxon>Symbiodiniaceae</taxon>
        <taxon>Symbiodinium</taxon>
    </lineage>
</organism>
<keyword evidence="2" id="KW-1185">Reference proteome</keyword>